<organism evidence="2 3">
    <name type="scientific">Candidatus Desulfolinea nitratireducens</name>
    <dbReference type="NCBI Taxonomy" id="2841698"/>
    <lineage>
        <taxon>Bacteria</taxon>
        <taxon>Bacillati</taxon>
        <taxon>Chloroflexota</taxon>
        <taxon>Anaerolineae</taxon>
        <taxon>Anaerolineales</taxon>
        <taxon>Anaerolineales incertae sedis</taxon>
        <taxon>Candidatus Desulfolinea</taxon>
    </lineage>
</organism>
<feature type="transmembrane region" description="Helical" evidence="1">
    <location>
        <begin position="12"/>
        <end position="34"/>
    </location>
</feature>
<evidence type="ECO:0000256" key="1">
    <source>
        <dbReference type="SAM" id="Phobius"/>
    </source>
</evidence>
<name>A0A8J6NGU3_9CHLR</name>
<keyword evidence="1" id="KW-1133">Transmembrane helix</keyword>
<dbReference type="Proteomes" id="UP000614469">
    <property type="component" value="Unassembled WGS sequence"/>
</dbReference>
<protein>
    <submittedName>
        <fullName evidence="2">Uncharacterized protein</fullName>
    </submittedName>
</protein>
<keyword evidence="1" id="KW-0472">Membrane</keyword>
<evidence type="ECO:0000313" key="3">
    <source>
        <dbReference type="Proteomes" id="UP000614469"/>
    </source>
</evidence>
<reference evidence="2 3" key="1">
    <citation type="submission" date="2020-08" db="EMBL/GenBank/DDBJ databases">
        <title>Bridging the membrane lipid divide: bacteria of the FCB group superphylum have the potential to synthesize archaeal ether lipids.</title>
        <authorList>
            <person name="Villanueva L."/>
            <person name="Von Meijenfeldt F.A.B."/>
            <person name="Westbye A.B."/>
            <person name="Yadav S."/>
            <person name="Hopmans E.C."/>
            <person name="Dutilh B.E."/>
            <person name="Sinninghe Damste J.S."/>
        </authorList>
    </citation>
    <scope>NUCLEOTIDE SEQUENCE [LARGE SCALE GENOMIC DNA]</scope>
    <source>
        <strain evidence="2">NIOZ-UU36</strain>
    </source>
</reference>
<dbReference type="EMBL" id="JACNJN010000072">
    <property type="protein sequence ID" value="MBC8334611.1"/>
    <property type="molecule type" value="Genomic_DNA"/>
</dbReference>
<accession>A0A8J6NGU3</accession>
<gene>
    <name evidence="2" type="ORF">H8E29_05050</name>
</gene>
<evidence type="ECO:0000313" key="2">
    <source>
        <dbReference type="EMBL" id="MBC8334611.1"/>
    </source>
</evidence>
<proteinExistence type="predicted"/>
<feature type="transmembrane region" description="Helical" evidence="1">
    <location>
        <begin position="139"/>
        <end position="159"/>
    </location>
</feature>
<keyword evidence="1" id="KW-0812">Transmembrane</keyword>
<dbReference type="AlphaFoldDB" id="A0A8J6NGU3"/>
<sequence length="169" mass="18754">MNKNFPTYRKRFLLSVLGAFIFVGLINEGAHLLLKEKTDRPPEIVEVSIPAGTAERISAGEADPTIPSELIFVIGDTLQVTNEDDVPHELGPLWIPAGSSASLLMENANKYTLGCTFQPSRYLDFDVRSRTTLNSRLQAFGLATPPTAMFFFLYSLLVFPLKSDETEEN</sequence>
<comment type="caution">
    <text evidence="2">The sequence shown here is derived from an EMBL/GenBank/DDBJ whole genome shotgun (WGS) entry which is preliminary data.</text>
</comment>